<sequence>MFDVTKSKTYKRKPTNWSMKQLAKTGLQMNVDKMKVMNVTNQPTTTSSANHHQWEGFEIDYFIHLSREHCLNSRQSEQTRMSNRGRIGKASEKHVVHQPETDLGIFVTQPAWRVVVYA</sequence>
<protein>
    <submittedName>
        <fullName evidence="2">Uncharacterized protein</fullName>
    </submittedName>
</protein>
<organism evidence="1 2">
    <name type="scientific">Trichobilharzia regenti</name>
    <name type="common">Nasal bird schistosome</name>
    <dbReference type="NCBI Taxonomy" id="157069"/>
    <lineage>
        <taxon>Eukaryota</taxon>
        <taxon>Metazoa</taxon>
        <taxon>Spiralia</taxon>
        <taxon>Lophotrochozoa</taxon>
        <taxon>Platyhelminthes</taxon>
        <taxon>Trematoda</taxon>
        <taxon>Digenea</taxon>
        <taxon>Strigeidida</taxon>
        <taxon>Schistosomatoidea</taxon>
        <taxon>Schistosomatidae</taxon>
        <taxon>Trichobilharzia</taxon>
    </lineage>
</organism>
<accession>A0AA85KIC5</accession>
<evidence type="ECO:0000313" key="2">
    <source>
        <dbReference type="WBParaSite" id="TREG1_89950.1"/>
    </source>
</evidence>
<dbReference type="AlphaFoldDB" id="A0AA85KIC5"/>
<keyword evidence="1" id="KW-1185">Reference proteome</keyword>
<reference evidence="2" key="2">
    <citation type="submission" date="2023-11" db="UniProtKB">
        <authorList>
            <consortium name="WormBaseParasite"/>
        </authorList>
    </citation>
    <scope>IDENTIFICATION</scope>
</reference>
<proteinExistence type="predicted"/>
<name>A0AA85KIC5_TRIRE</name>
<dbReference type="Proteomes" id="UP000050795">
    <property type="component" value="Unassembled WGS sequence"/>
</dbReference>
<evidence type="ECO:0000313" key="1">
    <source>
        <dbReference type="Proteomes" id="UP000050795"/>
    </source>
</evidence>
<reference evidence="1" key="1">
    <citation type="submission" date="2022-06" db="EMBL/GenBank/DDBJ databases">
        <authorList>
            <person name="Berger JAMES D."/>
            <person name="Berger JAMES D."/>
        </authorList>
    </citation>
    <scope>NUCLEOTIDE SEQUENCE [LARGE SCALE GENOMIC DNA]</scope>
</reference>
<dbReference type="WBParaSite" id="TREG1_89950.1">
    <property type="protein sequence ID" value="TREG1_89950.1"/>
    <property type="gene ID" value="TREG1_89950"/>
</dbReference>